<feature type="non-terminal residue" evidence="3">
    <location>
        <position position="1"/>
    </location>
</feature>
<dbReference type="EMBL" id="CAJNIZ010010724">
    <property type="protein sequence ID" value="CAE7305192.1"/>
    <property type="molecule type" value="Genomic_DNA"/>
</dbReference>
<evidence type="ECO:0000256" key="1">
    <source>
        <dbReference type="SAM" id="Phobius"/>
    </source>
</evidence>
<feature type="transmembrane region" description="Helical" evidence="1">
    <location>
        <begin position="807"/>
        <end position="823"/>
    </location>
</feature>
<feature type="transmembrane region" description="Helical" evidence="1">
    <location>
        <begin position="861"/>
        <end position="887"/>
    </location>
</feature>
<proteinExistence type="predicted"/>
<keyword evidence="1" id="KW-0812">Transmembrane</keyword>
<dbReference type="Pfam" id="PF07699">
    <property type="entry name" value="Ephrin_rec_like"/>
    <property type="match status" value="1"/>
</dbReference>
<organism evidence="3 4">
    <name type="scientific">Symbiodinium pilosum</name>
    <name type="common">Dinoflagellate</name>
    <dbReference type="NCBI Taxonomy" id="2952"/>
    <lineage>
        <taxon>Eukaryota</taxon>
        <taxon>Sar</taxon>
        <taxon>Alveolata</taxon>
        <taxon>Dinophyceae</taxon>
        <taxon>Suessiales</taxon>
        <taxon>Symbiodiniaceae</taxon>
        <taxon>Symbiodinium</taxon>
    </lineage>
</organism>
<sequence>HYWLSSMLPAKDKPCVLDVRLESASIAALLSADASSSAEFVITAPRDMEASRLGLRIGPFPQLLVLVGAENYTENLLERTRYNFSAANLVGLGSQLTIIIQVQAPPGSGFPTLEVRTVFVVSFQQPTVTSIETNMINNTVSLVQTTRIAVSGTNLAIPIEFMAEPVSVEIFVAGVPANCTTSDCQEPALQALLTAGAVSLCSDLVVVSTGTCTCSMEPTGHAQLAVCLILRTGYFAERYCAAFGPPGSLQPGQPAVGGLSQPVQDMSSSEPFIVIVDGDLPWDNVSQGYLQVWATPLTEVPTDVSNPGSGYQPLCSQAIRTENNSIQCFRNQNFNVSQLGSQSNVYVQSGPDATSSNLVQGALQINQPRIFEITRSHEFEVGALEVTIRGEHFGTEANGNMVVQLETFGSNTQAVPDLSLAEDLGAPTHFVKCQVISHQDTEVHCRVEDQSLFGAEVSGGCPAAVSEQYYNETVEVDEGRRLQDGLKEDPSLWEFSVLSSFDEVAIVWLALSLSQLPVAFSVFYELPSCGVGPALACNTCDIGFYMGLFGAGACTVCPEHETTNITGATSISSCDCMPGYFRTNSGEGGPILPYSSVGYWTPDRHNAGAAYLLALLPVTRVPSRNMTFYGTQPPRVADKGGDALGPALGECYLCRSVDEALAWGFLTALIRSLRSMDMDHTKIQHRMLESEKHTSWLGRLAESDHGEFRMVIVMVTSLQTLWTVSLMPLPYTRFTKDWLWTMGIVACDMSILRPQCAFRLSYLAKWLLQWATFFIVLVVLCVAMLAYCTWHKNRLMDVGYISPKRGFLGVVSVTMMLFLLVHLRDDLVFVSCVPCEDDKFCLAFQPVIECAMTNWEWTTMMALSILDLISVILLAVPVIALCIYASWKWQHGKFRGLADDYTAPWYVFFSEFWVKRHRGYIQEVREAVPEFQKLFLNDDVAAASSKEVWHRAIDLILAQEAEKADALLLRVISHMYTHSERFKMIDEDEGPAWEIIRSIRDTIRDRAKRSKSFNLSKAVSTDRPDRPVRPETEPVLAQVATDRLNPMEETPQVQQILPDEPVPEPDEQVKLKVSDVHHVKLTLDNLLDYARWSVPGARAIKRVLAYSWTFILLIARFVITIYAMLMRRDQSEVPVVYLLVSLTYVILGASLQPYVWAFLNDWEVAVHSLIYVFLVFVISGWSDIASDVLVVVATLSAIVPVILRFMVVLYGQDKEDPDEDPTTTQGSATYNLERLGLSEGMVSQTSSAAVGPRSTGRSIQNAGRHREHVRNYIQLVARCQIDDCFCQL</sequence>
<feature type="transmembrane region" description="Helical" evidence="1">
    <location>
        <begin position="1135"/>
        <end position="1157"/>
    </location>
</feature>
<feature type="transmembrane region" description="Helical" evidence="1">
    <location>
        <begin position="1188"/>
        <end position="1210"/>
    </location>
</feature>
<reference evidence="3" key="1">
    <citation type="submission" date="2021-02" db="EMBL/GenBank/DDBJ databases">
        <authorList>
            <person name="Dougan E. K."/>
            <person name="Rhodes N."/>
            <person name="Thang M."/>
            <person name="Chan C."/>
        </authorList>
    </citation>
    <scope>NUCLEOTIDE SEQUENCE</scope>
</reference>
<feature type="transmembrane region" description="Helical" evidence="1">
    <location>
        <begin position="1103"/>
        <end position="1123"/>
    </location>
</feature>
<feature type="transmembrane region" description="Helical" evidence="1">
    <location>
        <begin position="767"/>
        <end position="787"/>
    </location>
</feature>
<name>A0A812ND29_SYMPI</name>
<comment type="caution">
    <text evidence="3">The sequence shown here is derived from an EMBL/GenBank/DDBJ whole genome shotgun (WGS) entry which is preliminary data.</text>
</comment>
<keyword evidence="1" id="KW-0472">Membrane</keyword>
<keyword evidence="4" id="KW-1185">Reference proteome</keyword>
<evidence type="ECO:0000313" key="3">
    <source>
        <dbReference type="EMBL" id="CAE7305192.1"/>
    </source>
</evidence>
<dbReference type="OrthoDB" id="428178at2759"/>
<dbReference type="Gene3D" id="2.10.50.10">
    <property type="entry name" value="Tumor Necrosis Factor Receptor, subunit A, domain 2"/>
    <property type="match status" value="1"/>
</dbReference>
<feature type="transmembrane region" description="Helical" evidence="1">
    <location>
        <begin position="1164"/>
        <end position="1182"/>
    </location>
</feature>
<evidence type="ECO:0000259" key="2">
    <source>
        <dbReference type="Pfam" id="PF07699"/>
    </source>
</evidence>
<dbReference type="Proteomes" id="UP000649617">
    <property type="component" value="Unassembled WGS sequence"/>
</dbReference>
<dbReference type="SMART" id="SM01411">
    <property type="entry name" value="Ephrin_rec_like"/>
    <property type="match status" value="1"/>
</dbReference>
<evidence type="ECO:0000313" key="4">
    <source>
        <dbReference type="Proteomes" id="UP000649617"/>
    </source>
</evidence>
<keyword evidence="1" id="KW-1133">Transmembrane helix</keyword>
<protein>
    <submittedName>
        <fullName evidence="3">UGT80B1 protein</fullName>
    </submittedName>
</protein>
<gene>
    <name evidence="3" type="primary">UGT80B1</name>
    <name evidence="3" type="ORF">SPIL2461_LOCUS6899</name>
</gene>
<dbReference type="InterPro" id="IPR011641">
    <property type="entry name" value="Tyr-kin_ephrin_A/B_rcpt-like"/>
</dbReference>
<accession>A0A812ND29</accession>
<feature type="domain" description="Tyrosine-protein kinase ephrin type A/B receptor-like" evidence="2">
    <location>
        <begin position="537"/>
        <end position="574"/>
    </location>
</feature>